<dbReference type="EMBL" id="DS708137">
    <property type="protein sequence ID" value="EEC05688.1"/>
    <property type="molecule type" value="Genomic_DNA"/>
</dbReference>
<protein>
    <submittedName>
        <fullName evidence="1 2">Uncharacterized protein</fullName>
    </submittedName>
</protein>
<evidence type="ECO:0000313" key="2">
    <source>
        <dbReference type="EnsemblMetazoa" id="ISCW004587-PA"/>
    </source>
</evidence>
<dbReference type="EMBL" id="ABJB010884649">
    <property type="status" value="NOT_ANNOTATED_CDS"/>
    <property type="molecule type" value="Genomic_DNA"/>
</dbReference>
<dbReference type="EnsemblMetazoa" id="ISCW004587-RA">
    <property type="protein sequence ID" value="ISCW004587-PA"/>
    <property type="gene ID" value="ISCW004587"/>
</dbReference>
<keyword evidence="3" id="KW-1185">Reference proteome</keyword>
<proteinExistence type="predicted"/>
<evidence type="ECO:0000313" key="3">
    <source>
        <dbReference type="Proteomes" id="UP000001555"/>
    </source>
</evidence>
<accession>B7PGG6</accession>
<dbReference type="VEuPathDB" id="VectorBase:ISCW004587"/>
<reference evidence="1 3" key="1">
    <citation type="submission" date="2008-03" db="EMBL/GenBank/DDBJ databases">
        <title>Annotation of Ixodes scapularis.</title>
        <authorList>
            <consortium name="Ixodes scapularis Genome Project Consortium"/>
            <person name="Caler E."/>
            <person name="Hannick L.I."/>
            <person name="Bidwell S."/>
            <person name="Joardar V."/>
            <person name="Thiagarajan M."/>
            <person name="Amedeo P."/>
            <person name="Galinsky K.J."/>
            <person name="Schobel S."/>
            <person name="Inman J."/>
            <person name="Hostetler J."/>
            <person name="Miller J."/>
            <person name="Hammond M."/>
            <person name="Megy K."/>
            <person name="Lawson D."/>
            <person name="Kodira C."/>
            <person name="Sutton G."/>
            <person name="Meyer J."/>
            <person name="Hill C.A."/>
            <person name="Birren B."/>
            <person name="Nene V."/>
            <person name="Collins F."/>
            <person name="Alarcon-Chaidez F."/>
            <person name="Wikel S."/>
            <person name="Strausberg R."/>
        </authorList>
    </citation>
    <scope>NUCLEOTIDE SEQUENCE [LARGE SCALE GENOMIC DNA]</scope>
    <source>
        <strain evidence="3">Wikel</strain>
        <strain evidence="1">Wikel colony</strain>
    </source>
</reference>
<organism>
    <name type="scientific">Ixodes scapularis</name>
    <name type="common">Black-legged tick</name>
    <name type="synonym">Deer tick</name>
    <dbReference type="NCBI Taxonomy" id="6945"/>
    <lineage>
        <taxon>Eukaryota</taxon>
        <taxon>Metazoa</taxon>
        <taxon>Ecdysozoa</taxon>
        <taxon>Arthropoda</taxon>
        <taxon>Chelicerata</taxon>
        <taxon>Arachnida</taxon>
        <taxon>Acari</taxon>
        <taxon>Parasitiformes</taxon>
        <taxon>Ixodida</taxon>
        <taxon>Ixodoidea</taxon>
        <taxon>Ixodidae</taxon>
        <taxon>Ixodinae</taxon>
        <taxon>Ixodes</taxon>
    </lineage>
</organism>
<dbReference type="Proteomes" id="UP000001555">
    <property type="component" value="Unassembled WGS sequence"/>
</dbReference>
<dbReference type="VEuPathDB" id="VectorBase:ISCI004587"/>
<name>B7PGG6_IXOSC</name>
<dbReference type="EMBL" id="ABJB010640026">
    <property type="status" value="NOT_ANNOTATED_CDS"/>
    <property type="molecule type" value="Genomic_DNA"/>
</dbReference>
<sequence length="178" mass="20489">MLGLAEQRELAPKRSSLTNLDYLTTNRSHQDPTNLGAMLRSSYYAWGFRGSSHYASGYRRSSRQRRRRTGNENQSMYPELWVGCDCVLSCSGRFERSDRLAQRLRSYRRICGHVCVRVCVYLCDLCVDMFHCCERCKDSTRTSEPLACRRCKDMTADTGHFSPSLYDVHVSAVSMSVR</sequence>
<dbReference type="PaxDb" id="6945-B7PGG6"/>
<dbReference type="VEuPathDB" id="VectorBase:ISCP_012777"/>
<dbReference type="HOGENOM" id="CLU_1512271_0_0_1"/>
<evidence type="ECO:0000313" key="1">
    <source>
        <dbReference type="EMBL" id="EEC05688.1"/>
    </source>
</evidence>
<dbReference type="EMBL" id="ABJB010391755">
    <property type="status" value="NOT_ANNOTATED_CDS"/>
    <property type="molecule type" value="Genomic_DNA"/>
</dbReference>
<dbReference type="AlphaFoldDB" id="B7PGG6"/>
<reference evidence="2" key="2">
    <citation type="submission" date="2020-05" db="UniProtKB">
        <authorList>
            <consortium name="EnsemblMetazoa"/>
        </authorList>
    </citation>
    <scope>IDENTIFICATION</scope>
    <source>
        <strain evidence="2">wikel</strain>
    </source>
</reference>
<dbReference type="InParanoid" id="B7PGG6"/>
<dbReference type="EMBL" id="ABJB010440450">
    <property type="status" value="NOT_ANNOTATED_CDS"/>
    <property type="molecule type" value="Genomic_DNA"/>
</dbReference>
<dbReference type="EMBL" id="ABJB010944784">
    <property type="status" value="NOT_ANNOTATED_CDS"/>
    <property type="molecule type" value="Genomic_DNA"/>
</dbReference>
<gene>
    <name evidence="1" type="ORF">IscW_ISCW004587</name>
</gene>